<dbReference type="VEuPathDB" id="VectorBase:AEPI001847"/>
<dbReference type="EnsemblMetazoa" id="AEPI001847-RA">
    <property type="protein sequence ID" value="AEPI001847-PA"/>
    <property type="gene ID" value="AEPI001847"/>
</dbReference>
<keyword evidence="2" id="KW-1185">Reference proteome</keyword>
<evidence type="ECO:0000313" key="1">
    <source>
        <dbReference type="EnsemblMetazoa" id="AEPI001847-PA"/>
    </source>
</evidence>
<organism evidence="1 2">
    <name type="scientific">Anopheles epiroticus</name>
    <dbReference type="NCBI Taxonomy" id="199890"/>
    <lineage>
        <taxon>Eukaryota</taxon>
        <taxon>Metazoa</taxon>
        <taxon>Ecdysozoa</taxon>
        <taxon>Arthropoda</taxon>
        <taxon>Hexapoda</taxon>
        <taxon>Insecta</taxon>
        <taxon>Pterygota</taxon>
        <taxon>Neoptera</taxon>
        <taxon>Endopterygota</taxon>
        <taxon>Diptera</taxon>
        <taxon>Nematocera</taxon>
        <taxon>Culicoidea</taxon>
        <taxon>Culicidae</taxon>
        <taxon>Anophelinae</taxon>
        <taxon>Anopheles</taxon>
    </lineage>
</organism>
<dbReference type="AlphaFoldDB" id="A0A182P4L1"/>
<evidence type="ECO:0000313" key="2">
    <source>
        <dbReference type="Proteomes" id="UP000075885"/>
    </source>
</evidence>
<protein>
    <submittedName>
        <fullName evidence="1">Uncharacterized protein</fullName>
    </submittedName>
</protein>
<accession>A0A182P4L1</accession>
<dbReference type="Proteomes" id="UP000075885">
    <property type="component" value="Unassembled WGS sequence"/>
</dbReference>
<proteinExistence type="predicted"/>
<sequence>MWRSAAIPRSPNPPTVAA</sequence>
<reference evidence="1" key="2">
    <citation type="submission" date="2020-05" db="UniProtKB">
        <authorList>
            <consortium name="EnsemblMetazoa"/>
        </authorList>
    </citation>
    <scope>IDENTIFICATION</scope>
    <source>
        <strain evidence="1">Epiroticus2</strain>
    </source>
</reference>
<reference evidence="2" key="1">
    <citation type="submission" date="2013-03" db="EMBL/GenBank/DDBJ databases">
        <title>The Genome Sequence of Anopheles epiroticus epiroticus2.</title>
        <authorList>
            <consortium name="The Broad Institute Genomics Platform"/>
            <person name="Neafsey D.E."/>
            <person name="Howell P."/>
            <person name="Walker B."/>
            <person name="Young S.K."/>
            <person name="Zeng Q."/>
            <person name="Gargeya S."/>
            <person name="Fitzgerald M."/>
            <person name="Haas B."/>
            <person name="Abouelleil A."/>
            <person name="Allen A.W."/>
            <person name="Alvarado L."/>
            <person name="Arachchi H.M."/>
            <person name="Berlin A.M."/>
            <person name="Chapman S.B."/>
            <person name="Gainer-Dewar J."/>
            <person name="Goldberg J."/>
            <person name="Griggs A."/>
            <person name="Gujja S."/>
            <person name="Hansen M."/>
            <person name="Howarth C."/>
            <person name="Imamovic A."/>
            <person name="Ireland A."/>
            <person name="Larimer J."/>
            <person name="McCowan C."/>
            <person name="Murphy C."/>
            <person name="Pearson M."/>
            <person name="Poon T.W."/>
            <person name="Priest M."/>
            <person name="Roberts A."/>
            <person name="Saif S."/>
            <person name="Shea T."/>
            <person name="Sisk P."/>
            <person name="Sykes S."/>
            <person name="Wortman J."/>
            <person name="Nusbaum C."/>
            <person name="Birren B."/>
        </authorList>
    </citation>
    <scope>NUCLEOTIDE SEQUENCE [LARGE SCALE GENOMIC DNA]</scope>
    <source>
        <strain evidence="2">Epiroticus2</strain>
    </source>
</reference>
<name>A0A182P4L1_9DIPT</name>